<dbReference type="RefSeq" id="WP_253965049.1">
    <property type="nucleotide sequence ID" value="NZ_JALHBS010000086.1"/>
</dbReference>
<keyword evidence="6" id="KW-1003">Cell membrane</keyword>
<feature type="transmembrane region" description="Helical" evidence="6">
    <location>
        <begin position="236"/>
        <end position="254"/>
    </location>
</feature>
<dbReference type="PANTHER" id="PTHR23427">
    <property type="entry name" value="SURFEIT LOCUS PROTEIN"/>
    <property type="match status" value="1"/>
</dbReference>
<dbReference type="AlphaFoldDB" id="A0A9X2KJ35"/>
<dbReference type="PROSITE" id="PS50895">
    <property type="entry name" value="SURF1"/>
    <property type="match status" value="1"/>
</dbReference>
<reference evidence="7" key="1">
    <citation type="submission" date="2022-03" db="EMBL/GenBank/DDBJ databases">
        <title>Aurantimonas Liuensis sp. Nov., isolated from the hadal seawater of the Mariana Trench.</title>
        <authorList>
            <person name="Liu R."/>
        </authorList>
    </citation>
    <scope>NUCLEOTIDE SEQUENCE</scope>
    <source>
        <strain evidence="7">LRZ36</strain>
    </source>
</reference>
<dbReference type="CDD" id="cd06662">
    <property type="entry name" value="SURF1"/>
    <property type="match status" value="1"/>
</dbReference>
<keyword evidence="4 6" id="KW-1133">Transmembrane helix</keyword>
<comment type="caution">
    <text evidence="7">The sequence shown here is derived from an EMBL/GenBank/DDBJ whole genome shotgun (WGS) entry which is preliminary data.</text>
</comment>
<keyword evidence="3 6" id="KW-0812">Transmembrane</keyword>
<evidence type="ECO:0000313" key="8">
    <source>
        <dbReference type="Proteomes" id="UP001155220"/>
    </source>
</evidence>
<evidence type="ECO:0000313" key="7">
    <source>
        <dbReference type="EMBL" id="MCP3056232.1"/>
    </source>
</evidence>
<dbReference type="EMBL" id="JALHBS010000086">
    <property type="protein sequence ID" value="MCP3056232.1"/>
    <property type="molecule type" value="Genomic_DNA"/>
</dbReference>
<dbReference type="Pfam" id="PF02104">
    <property type="entry name" value="SURF1"/>
    <property type="match status" value="1"/>
</dbReference>
<evidence type="ECO:0000256" key="3">
    <source>
        <dbReference type="ARBA" id="ARBA00022692"/>
    </source>
</evidence>
<proteinExistence type="inferred from homology"/>
<feature type="transmembrane region" description="Helical" evidence="6">
    <location>
        <begin position="25"/>
        <end position="45"/>
    </location>
</feature>
<comment type="similarity">
    <text evidence="2 6">Belongs to the SURF1 family.</text>
</comment>
<dbReference type="InterPro" id="IPR002994">
    <property type="entry name" value="Surf1/Shy1"/>
</dbReference>
<protein>
    <recommendedName>
        <fullName evidence="6">SURF1-like protein</fullName>
    </recommendedName>
</protein>
<evidence type="ECO:0000256" key="1">
    <source>
        <dbReference type="ARBA" id="ARBA00004370"/>
    </source>
</evidence>
<dbReference type="PANTHER" id="PTHR23427:SF2">
    <property type="entry name" value="SURFEIT LOCUS PROTEIN 1"/>
    <property type="match status" value="1"/>
</dbReference>
<name>A0A9X2KJ35_9HYPH</name>
<evidence type="ECO:0000256" key="4">
    <source>
        <dbReference type="ARBA" id="ARBA00022989"/>
    </source>
</evidence>
<dbReference type="Proteomes" id="UP001155220">
    <property type="component" value="Unassembled WGS sequence"/>
</dbReference>
<comment type="subcellular location">
    <subcellularLocation>
        <location evidence="6">Cell membrane</location>
        <topology evidence="6">Multi-pass membrane protein</topology>
    </subcellularLocation>
    <subcellularLocation>
        <location evidence="1">Membrane</location>
    </subcellularLocation>
</comment>
<accession>A0A9X2KJ35</accession>
<keyword evidence="8" id="KW-1185">Reference proteome</keyword>
<keyword evidence="5 6" id="KW-0472">Membrane</keyword>
<evidence type="ECO:0000256" key="2">
    <source>
        <dbReference type="ARBA" id="ARBA00007165"/>
    </source>
</evidence>
<organism evidence="7 8">
    <name type="scientific">Aurantimonas marianensis</name>
    <dbReference type="NCBI Taxonomy" id="2920428"/>
    <lineage>
        <taxon>Bacteria</taxon>
        <taxon>Pseudomonadati</taxon>
        <taxon>Pseudomonadota</taxon>
        <taxon>Alphaproteobacteria</taxon>
        <taxon>Hyphomicrobiales</taxon>
        <taxon>Aurantimonadaceae</taxon>
        <taxon>Aurantimonas</taxon>
    </lineage>
</organism>
<evidence type="ECO:0000256" key="5">
    <source>
        <dbReference type="ARBA" id="ARBA00023136"/>
    </source>
</evidence>
<dbReference type="InterPro" id="IPR045214">
    <property type="entry name" value="Surf1/Surf4"/>
</dbReference>
<evidence type="ECO:0000256" key="6">
    <source>
        <dbReference type="RuleBase" id="RU363076"/>
    </source>
</evidence>
<gene>
    <name evidence="7" type="ORF">MJ956_13925</name>
</gene>
<dbReference type="GO" id="GO:0005886">
    <property type="term" value="C:plasma membrane"/>
    <property type="evidence" value="ECO:0007669"/>
    <property type="project" value="UniProtKB-SubCell"/>
</dbReference>
<sequence>MTGDTAPVNPGAKADARGRMPRGRFWLALGGCLVGIAILVVLGTWQVERLHWKEGLIARIEQRAGATPIDLDTLVARFAETGDVDYTPVTAEGRFLHEGERYFLSTFEGQAGWNVYTPFLTTGSDILFVNRGFVPYEMRDPSTRTEGQLKERVTITGLARNAPDRKSGYFVPDNDPAKRTFYWRDLGAMAEGLTLASGARLLPFFVDAGPGRAPGGWPVGGTTVVDIPNSHLQYAVTWYGLAFVLAVMTILLVVRDRRAARPAAGASG</sequence>